<dbReference type="HOGENOM" id="CLU_237919_0_0_1"/>
<feature type="compositionally biased region" description="Polar residues" evidence="1">
    <location>
        <begin position="483"/>
        <end position="499"/>
    </location>
</feature>
<feature type="region of interest" description="Disordered" evidence="1">
    <location>
        <begin position="1614"/>
        <end position="1651"/>
    </location>
</feature>
<keyword evidence="4" id="KW-1185">Reference proteome</keyword>
<evidence type="ECO:0000256" key="2">
    <source>
        <dbReference type="SAM" id="SignalP"/>
    </source>
</evidence>
<feature type="compositionally biased region" description="Basic residues" evidence="1">
    <location>
        <begin position="1076"/>
        <end position="1093"/>
    </location>
</feature>
<feature type="region of interest" description="Disordered" evidence="1">
    <location>
        <begin position="1312"/>
        <end position="1476"/>
    </location>
</feature>
<protein>
    <submittedName>
        <fullName evidence="3">Uncharacterized protein</fullName>
    </submittedName>
</protein>
<proteinExistence type="predicted"/>
<feature type="compositionally biased region" description="Low complexity" evidence="1">
    <location>
        <begin position="373"/>
        <end position="396"/>
    </location>
</feature>
<feature type="compositionally biased region" description="Polar residues" evidence="1">
    <location>
        <begin position="436"/>
        <end position="470"/>
    </location>
</feature>
<dbReference type="EMBL" id="CAEY01000810">
    <property type="status" value="NOT_ANNOTATED_CDS"/>
    <property type="molecule type" value="Genomic_DNA"/>
</dbReference>
<feature type="compositionally biased region" description="Polar residues" evidence="1">
    <location>
        <begin position="1560"/>
        <end position="1596"/>
    </location>
</feature>
<feature type="compositionally biased region" description="Low complexity" evidence="1">
    <location>
        <begin position="212"/>
        <end position="229"/>
    </location>
</feature>
<accession>T1JWD3</accession>
<feature type="compositionally biased region" description="Polar residues" evidence="1">
    <location>
        <begin position="397"/>
        <end position="406"/>
    </location>
</feature>
<reference evidence="3" key="2">
    <citation type="submission" date="2015-06" db="UniProtKB">
        <authorList>
            <consortium name="EnsemblMetazoa"/>
        </authorList>
    </citation>
    <scope>IDENTIFICATION</scope>
</reference>
<feature type="compositionally biased region" description="Basic and acidic residues" evidence="1">
    <location>
        <begin position="1444"/>
        <end position="1462"/>
    </location>
</feature>
<evidence type="ECO:0000256" key="1">
    <source>
        <dbReference type="SAM" id="MobiDB-lite"/>
    </source>
</evidence>
<dbReference type="STRING" id="32264.T1JWD3"/>
<feature type="compositionally biased region" description="Basic and acidic residues" evidence="1">
    <location>
        <begin position="1623"/>
        <end position="1632"/>
    </location>
</feature>
<feature type="compositionally biased region" description="Basic and acidic residues" evidence="1">
    <location>
        <begin position="1736"/>
        <end position="1764"/>
    </location>
</feature>
<feature type="compositionally biased region" description="Polar residues" evidence="1">
    <location>
        <begin position="1633"/>
        <end position="1651"/>
    </location>
</feature>
<sequence>MNFIESYHYLLLGISLLAIPGLINAKSLSEQIEELQKTSNYSSPFDVDTLITHHHPSQNGNSDGDAESSTVVYRDNVDTSDLSPNIAHSGSSSTTHYYPSSTSTSRPNSLDSMVKPNIDIDSSNPVNNGREDPLQKILPKVRFNCSGRPESYYADPDFNCEKHMTCDYDKPGDALCSKPSNESLTSTDNYSNQSPASIDSELITVLGSTERPFTPITPSASPTPSYSSPEWPNSGPSTVSSDKHDSAYGFEPLEHGQPYGHFPSLGSTDEEDFNRENSYKSSPKPNHDIVSVSTESIPDIAVSSGSPKSRIPIGYSSPMPDIDETSNKDSSGGFKPVFMDKGSGSGGPRKYSTVAPPILEIEAADNSGKVDLPSSMTTASFSPSTTTPMPATSATPIQQSTISSPPRSKYHSLDDGNDLKPLTKITVQPIDLNYLNSNRNLKPKATSNSQRTSQRQPPSTSSNTYFSRPITSKVKDDYNNNNKVTSNGKGNGNQNNLHNVKSRVNKPTKYSTYSLFNDIRSDSRNSLTNGKTSHHASKSSFEPILGLTQFGQYTPSYLENIDRGAYPLNFNRSRPLVLSGQSSASSVATAASTPSISSAFLESQAAKFAQIAKLNLEKSNSHRDPFAFDYTALSQTDLPIFHPVYDQFHPGGQRSTLATVNSQLQEKFVSEKEQLFKKLRQQYAQDQIRKQLHQSLTDHVQQQGQQQQSNTLTGANLFANSGKPLTSLGSAPVMATSASTPLQQMTQSTSLIPSVTLEEEEAKYPDYFYGLPKLSALSQPSSMPPGKSTSIPKFDGNLLHSVANGQNTGSQFSTFNNPFVSESNDANKKQPIEPYRLPIGKRPANPVQATSSSSLVSSLQRLPWVNSKNSPVAPDNNCYLSINMIIVQLMLKPLDGPFFSQITKFFSSASFPRPSNLFPQITAKSSTNFPFSYDQLSSSPMNSPSGYSNLFSNGHNPGHNYGQFSRSPVNNDQSSFPGSMNINRQMINRRHFSPSWEESFASSSMLEPIVAPDRRSSNGPVTFESRGPKPYFSIELGKDGWSSSVPLNGHFHSSQKNEQAKYNSDPKHNLYYIQPTHHHDHQKRSSRRKRSLRLTKPEYRYSMPHSNPSYSLFLRLFNNIRPNSLTFLTNPNKLVFGGPGGGHNFASASTLGATYLSPRFAPSLPNFSQSPYLGTTLRPVFTRQYDTSGYGHLPFASVNSPAFSPFTSGTSLGLGPHHSHYGLNLDSPFSSSSLSYEEDLKHRLLAQPKFLQTYDRPNLKSSSGFYENTDFNPLSIDLNELNEYESPPIYEAYSKKNSKEYDSNKEYYYRPVSLTKGNSKRPPKREKVPGHLQHSSSIEPQHSSRHHSIDDTSYSDASHSSSSSPSVHMDDEAYYKGDPNPNSYEHGPEGPAYMDKEREPEIYEDVGPSPARDPGRGPEGNVDDRDRSHDGYVNNPHHQSSYDYHSDGKKYDHYTSIDHYPEDGYDEGSSSGSMVRGHHDASIDYGALVPPYAKDLPSDPDSKSMGGVNYSTISQVYRPSLQVHQHRIHHVTSSPAQEYSGSNYYTPNEQHYVKHETGGNYESMNGKDSSPYQNGNINHNDANTYSNGPSMNQPITNQNNNNNFKLEVIEDDYDNSPQLPVRSNKDATKVKAESQNNEEQSKNYGYSPQSNIKYPYDYENTKIFINHGGGDHGRPYIGEAAYNEYPDSGYGDSDYANGKNYYPEPEQVNTPTTNQNINNNNNNDNTNNKNNANNNDDNKSGGNKNDKERDKVGQKKISPYDKKYHYNKPTITKITKEMKTSTPTMTEKPSSGQAPSSSYHSHHQDSYL</sequence>
<organism evidence="3 4">
    <name type="scientific">Tetranychus urticae</name>
    <name type="common">Two-spotted spider mite</name>
    <dbReference type="NCBI Taxonomy" id="32264"/>
    <lineage>
        <taxon>Eukaryota</taxon>
        <taxon>Metazoa</taxon>
        <taxon>Ecdysozoa</taxon>
        <taxon>Arthropoda</taxon>
        <taxon>Chelicerata</taxon>
        <taxon>Arachnida</taxon>
        <taxon>Acari</taxon>
        <taxon>Acariformes</taxon>
        <taxon>Trombidiformes</taxon>
        <taxon>Prostigmata</taxon>
        <taxon>Eleutherengona</taxon>
        <taxon>Raphignathae</taxon>
        <taxon>Tetranychoidea</taxon>
        <taxon>Tetranychidae</taxon>
        <taxon>Tetranychus</taxon>
    </lineage>
</organism>
<feature type="compositionally biased region" description="Low complexity" evidence="1">
    <location>
        <begin position="88"/>
        <end position="105"/>
    </location>
</feature>
<feature type="region of interest" description="Disordered" evidence="1">
    <location>
        <begin position="46"/>
        <end position="133"/>
    </location>
</feature>
<name>T1JWD3_TETUR</name>
<feature type="region of interest" description="Disordered" evidence="1">
    <location>
        <begin position="366"/>
        <end position="420"/>
    </location>
</feature>
<dbReference type="EnsemblMetazoa" id="tetur02g07860.1">
    <property type="protein sequence ID" value="tetur02g07860.1"/>
    <property type="gene ID" value="tetur02g07860"/>
</dbReference>
<keyword evidence="2" id="KW-0732">Signal</keyword>
<feature type="region of interest" description="Disordered" evidence="1">
    <location>
        <begin position="436"/>
        <end position="506"/>
    </location>
</feature>
<feature type="region of interest" description="Disordered" evidence="1">
    <location>
        <begin position="1556"/>
        <end position="1600"/>
    </location>
</feature>
<feature type="compositionally biased region" description="Polar residues" evidence="1">
    <location>
        <begin position="1780"/>
        <end position="1795"/>
    </location>
</feature>
<feature type="compositionally biased region" description="Polar residues" evidence="1">
    <location>
        <begin position="57"/>
        <end position="71"/>
    </location>
</feature>
<reference evidence="4" key="1">
    <citation type="submission" date="2011-08" db="EMBL/GenBank/DDBJ databases">
        <authorList>
            <person name="Rombauts S."/>
        </authorList>
    </citation>
    <scope>NUCLEOTIDE SEQUENCE</scope>
    <source>
        <strain evidence="4">London</strain>
    </source>
</reference>
<feature type="region of interest" description="Disordered" evidence="1">
    <location>
        <begin position="1688"/>
        <end position="1808"/>
    </location>
</feature>
<feature type="chain" id="PRO_5004590882" evidence="2">
    <location>
        <begin position="26"/>
        <end position="1808"/>
    </location>
</feature>
<dbReference type="Proteomes" id="UP000015104">
    <property type="component" value="Unassembled WGS sequence"/>
</dbReference>
<evidence type="ECO:0000313" key="3">
    <source>
        <dbReference type="EnsemblMetazoa" id="tetur02g07860.1"/>
    </source>
</evidence>
<feature type="compositionally biased region" description="Low complexity" evidence="1">
    <location>
        <begin position="1709"/>
        <end position="1735"/>
    </location>
</feature>
<feature type="region of interest" description="Disordered" evidence="1">
    <location>
        <begin position="1069"/>
        <end position="1093"/>
    </location>
</feature>
<feature type="signal peptide" evidence="2">
    <location>
        <begin position="1"/>
        <end position="25"/>
    </location>
</feature>
<evidence type="ECO:0000313" key="4">
    <source>
        <dbReference type="Proteomes" id="UP000015104"/>
    </source>
</evidence>
<feature type="region of interest" description="Disordered" evidence="1">
    <location>
        <begin position="211"/>
        <end position="334"/>
    </location>
</feature>
<feature type="compositionally biased region" description="Low complexity" evidence="1">
    <location>
        <begin position="1351"/>
        <end position="1367"/>
    </location>
</feature>
<feature type="compositionally biased region" description="Polar residues" evidence="1">
    <location>
        <begin position="230"/>
        <end position="240"/>
    </location>
</feature>